<evidence type="ECO:0000313" key="2">
    <source>
        <dbReference type="EMBL" id="KAF7290722.1"/>
    </source>
</evidence>
<dbReference type="GeneID" id="59352100"/>
<feature type="transmembrane region" description="Helical" evidence="1">
    <location>
        <begin position="62"/>
        <end position="81"/>
    </location>
</feature>
<reference evidence="2" key="1">
    <citation type="submission" date="2020-05" db="EMBL/GenBank/DDBJ databases">
        <title>Mycena genomes resolve the evolution of fungal bioluminescence.</title>
        <authorList>
            <person name="Tsai I.J."/>
        </authorList>
    </citation>
    <scope>NUCLEOTIDE SEQUENCE</scope>
    <source>
        <strain evidence="2">171206Taipei</strain>
    </source>
</reference>
<feature type="transmembrane region" description="Helical" evidence="1">
    <location>
        <begin position="174"/>
        <end position="199"/>
    </location>
</feature>
<feature type="transmembrane region" description="Helical" evidence="1">
    <location>
        <begin position="33"/>
        <end position="55"/>
    </location>
</feature>
<name>A0A8H6S1I5_9AGAR</name>
<protein>
    <submittedName>
        <fullName evidence="2">Uncharacterized protein</fullName>
    </submittedName>
</protein>
<comment type="caution">
    <text evidence="2">The sequence shown here is derived from an EMBL/GenBank/DDBJ whole genome shotgun (WGS) entry which is preliminary data.</text>
</comment>
<dbReference type="Proteomes" id="UP000636479">
    <property type="component" value="Unassembled WGS sequence"/>
</dbReference>
<dbReference type="EMBL" id="JACAZF010000014">
    <property type="protein sequence ID" value="KAF7290722.1"/>
    <property type="molecule type" value="Genomic_DNA"/>
</dbReference>
<gene>
    <name evidence="2" type="ORF">MIND_01312900</name>
</gene>
<accession>A0A8H6S1I5</accession>
<keyword evidence="3" id="KW-1185">Reference proteome</keyword>
<sequence>MAPYAHTRLPTSDPYSNAALKADLHASELDGHAGVRLGLTALLAVLPALAVLALLNPVPGLLSAKGVAQAFLSLPLAAYLLTPAMSRVVRSWSSGPDDWRVLAVSLVLLWMRLALLAMVFFLDEREHVVKWIISIFAILEYACAAVSHVTLLPAADLAWLTKRREESAERQNEIMDRVAVAVGWTIPCTAVYCGVVALVKATHISMIRGALSGAETGAIAAVASAS</sequence>
<keyword evidence="1" id="KW-0812">Transmembrane</keyword>
<proteinExistence type="predicted"/>
<dbReference type="RefSeq" id="XP_037214082.1">
    <property type="nucleotide sequence ID" value="XM_037369584.1"/>
</dbReference>
<dbReference type="AlphaFoldDB" id="A0A8H6S1I5"/>
<keyword evidence="1" id="KW-1133">Transmembrane helix</keyword>
<feature type="transmembrane region" description="Helical" evidence="1">
    <location>
        <begin position="131"/>
        <end position="154"/>
    </location>
</feature>
<evidence type="ECO:0000256" key="1">
    <source>
        <dbReference type="SAM" id="Phobius"/>
    </source>
</evidence>
<feature type="transmembrane region" description="Helical" evidence="1">
    <location>
        <begin position="101"/>
        <end position="122"/>
    </location>
</feature>
<evidence type="ECO:0000313" key="3">
    <source>
        <dbReference type="Proteomes" id="UP000636479"/>
    </source>
</evidence>
<keyword evidence="1" id="KW-0472">Membrane</keyword>
<organism evidence="2 3">
    <name type="scientific">Mycena indigotica</name>
    <dbReference type="NCBI Taxonomy" id="2126181"/>
    <lineage>
        <taxon>Eukaryota</taxon>
        <taxon>Fungi</taxon>
        <taxon>Dikarya</taxon>
        <taxon>Basidiomycota</taxon>
        <taxon>Agaricomycotina</taxon>
        <taxon>Agaricomycetes</taxon>
        <taxon>Agaricomycetidae</taxon>
        <taxon>Agaricales</taxon>
        <taxon>Marasmiineae</taxon>
        <taxon>Mycenaceae</taxon>
        <taxon>Mycena</taxon>
    </lineage>
</organism>